<sequence>MIEKYIAEALVGKSDSTIRSYKYALERFEKYLSGSDGAMDNLTQFDVQSYISWMQTVKKCQAASINREYAAIASFCEWSNQQKALIGVRLPKQVHPSRTAPKSLERNDRNNVFRAVQRDGNLRDIAIVYTLYFCGLRLDELLSLDRADVDLSDRKGELIVRSGKGDKQRTVPIDAKARAFLKEYLDSRNDDCEALFVATKGTVRRLGERWVQKTLKKYDIHPHLLRHTFARDLVDSGTDIVTVADLLGHSDLGTTMRYTRPSMEDKMKAVSGLGL</sequence>
<dbReference type="Proteomes" id="UP001649230">
    <property type="component" value="Plasmid pYPD9-1"/>
</dbReference>
<comment type="subcellular location">
    <subcellularLocation>
        <location evidence="1">Cytoplasm</location>
    </subcellularLocation>
</comment>
<dbReference type="RefSeq" id="WP_235123122.1">
    <property type="nucleotide sequence ID" value="NZ_CP090979.1"/>
</dbReference>
<evidence type="ECO:0000256" key="9">
    <source>
        <dbReference type="PROSITE-ProRule" id="PRU01248"/>
    </source>
</evidence>
<dbReference type="PANTHER" id="PTHR30349">
    <property type="entry name" value="PHAGE INTEGRASE-RELATED"/>
    <property type="match status" value="1"/>
</dbReference>
<evidence type="ECO:0000259" key="10">
    <source>
        <dbReference type="PROSITE" id="PS51898"/>
    </source>
</evidence>
<evidence type="ECO:0000256" key="5">
    <source>
        <dbReference type="ARBA" id="ARBA00022908"/>
    </source>
</evidence>
<dbReference type="InterPro" id="IPR011010">
    <property type="entry name" value="DNA_brk_join_enz"/>
</dbReference>
<dbReference type="Pfam" id="PF00589">
    <property type="entry name" value="Phage_integrase"/>
    <property type="match status" value="1"/>
</dbReference>
<geneLocation type="plasmid" evidence="12 13">
    <name>pYPD9-1</name>
</geneLocation>
<gene>
    <name evidence="12" type="ORF">L0M14_30760</name>
</gene>
<feature type="domain" description="Tyr recombinase" evidence="10">
    <location>
        <begin position="99"/>
        <end position="271"/>
    </location>
</feature>
<keyword evidence="12" id="KW-0614">Plasmid</keyword>
<keyword evidence="7" id="KW-0233">DNA recombination</keyword>
<proteinExistence type="predicted"/>
<evidence type="ECO:0000313" key="13">
    <source>
        <dbReference type="Proteomes" id="UP001649230"/>
    </source>
</evidence>
<dbReference type="InterPro" id="IPR013762">
    <property type="entry name" value="Integrase-like_cat_sf"/>
</dbReference>
<evidence type="ECO:0000256" key="8">
    <source>
        <dbReference type="ARBA" id="ARBA00023306"/>
    </source>
</evidence>
<keyword evidence="5" id="KW-0229">DNA integration</keyword>
<organism evidence="12 13">
    <name type="scientific">Paenibacillus hexagrammi</name>
    <dbReference type="NCBI Taxonomy" id="2908839"/>
    <lineage>
        <taxon>Bacteria</taxon>
        <taxon>Bacillati</taxon>
        <taxon>Bacillota</taxon>
        <taxon>Bacilli</taxon>
        <taxon>Bacillales</taxon>
        <taxon>Paenibacillaceae</taxon>
        <taxon>Paenibacillus</taxon>
    </lineage>
</organism>
<dbReference type="Gene3D" id="1.10.443.10">
    <property type="entry name" value="Intergrase catalytic core"/>
    <property type="match status" value="1"/>
</dbReference>
<evidence type="ECO:0000256" key="3">
    <source>
        <dbReference type="ARBA" id="ARBA00022618"/>
    </source>
</evidence>
<accession>A0ABY3SRS0</accession>
<dbReference type="InterPro" id="IPR044068">
    <property type="entry name" value="CB"/>
</dbReference>
<keyword evidence="13" id="KW-1185">Reference proteome</keyword>
<feature type="domain" description="Core-binding (CB)" evidence="11">
    <location>
        <begin position="1"/>
        <end position="80"/>
    </location>
</feature>
<dbReference type="SUPFAM" id="SSF56349">
    <property type="entry name" value="DNA breaking-rejoining enzymes"/>
    <property type="match status" value="1"/>
</dbReference>
<dbReference type="Gene3D" id="1.10.150.130">
    <property type="match status" value="1"/>
</dbReference>
<evidence type="ECO:0000256" key="6">
    <source>
        <dbReference type="ARBA" id="ARBA00023125"/>
    </source>
</evidence>
<dbReference type="InterPro" id="IPR050090">
    <property type="entry name" value="Tyrosine_recombinase_XerCD"/>
</dbReference>
<keyword evidence="3" id="KW-0132">Cell division</keyword>
<evidence type="ECO:0000256" key="1">
    <source>
        <dbReference type="ARBA" id="ARBA00004496"/>
    </source>
</evidence>
<keyword evidence="4" id="KW-0159">Chromosome partition</keyword>
<evidence type="ECO:0000259" key="11">
    <source>
        <dbReference type="PROSITE" id="PS51900"/>
    </source>
</evidence>
<keyword evidence="8" id="KW-0131">Cell cycle</keyword>
<dbReference type="EMBL" id="CP090979">
    <property type="protein sequence ID" value="UJF36572.1"/>
    <property type="molecule type" value="Genomic_DNA"/>
</dbReference>
<reference evidence="12 13" key="1">
    <citation type="journal article" date="2024" name="Int. J. Syst. Evol. Microbiol.">
        <title>Paenibacillus hexagrammi sp. nov., a novel bacterium isolated from the gut content of Hexagrammos agrammus.</title>
        <authorList>
            <person name="Jung H.K."/>
            <person name="Kim D.G."/>
            <person name="Zin H."/>
            <person name="Park J."/>
            <person name="Jung H."/>
            <person name="Kim Y.O."/>
            <person name="Kong H.J."/>
            <person name="Kim J.W."/>
            <person name="Kim Y.S."/>
        </authorList>
    </citation>
    <scope>NUCLEOTIDE SEQUENCE [LARGE SCALE GENOMIC DNA]</scope>
    <source>
        <strain evidence="12 13">YPD9-1</strain>
    </source>
</reference>
<keyword evidence="2" id="KW-0963">Cytoplasm</keyword>
<dbReference type="InterPro" id="IPR004107">
    <property type="entry name" value="Integrase_SAM-like_N"/>
</dbReference>
<protein>
    <submittedName>
        <fullName evidence="12">Tyrosine-type recombinase/integrase</fullName>
    </submittedName>
</protein>
<dbReference type="PROSITE" id="PS51898">
    <property type="entry name" value="TYR_RECOMBINASE"/>
    <property type="match status" value="1"/>
</dbReference>
<evidence type="ECO:0000256" key="2">
    <source>
        <dbReference type="ARBA" id="ARBA00022490"/>
    </source>
</evidence>
<evidence type="ECO:0000313" key="12">
    <source>
        <dbReference type="EMBL" id="UJF36572.1"/>
    </source>
</evidence>
<evidence type="ECO:0000256" key="7">
    <source>
        <dbReference type="ARBA" id="ARBA00023172"/>
    </source>
</evidence>
<name>A0ABY3SRS0_9BACL</name>
<evidence type="ECO:0000256" key="4">
    <source>
        <dbReference type="ARBA" id="ARBA00022829"/>
    </source>
</evidence>
<dbReference type="InterPro" id="IPR002104">
    <property type="entry name" value="Integrase_catalytic"/>
</dbReference>
<dbReference type="InterPro" id="IPR010998">
    <property type="entry name" value="Integrase_recombinase_N"/>
</dbReference>
<dbReference type="PROSITE" id="PS51900">
    <property type="entry name" value="CB"/>
    <property type="match status" value="1"/>
</dbReference>
<dbReference type="PANTHER" id="PTHR30349:SF77">
    <property type="entry name" value="TYROSINE RECOMBINASE XERC"/>
    <property type="match status" value="1"/>
</dbReference>
<keyword evidence="6 9" id="KW-0238">DNA-binding</keyword>
<dbReference type="Pfam" id="PF13495">
    <property type="entry name" value="Phage_int_SAM_4"/>
    <property type="match status" value="1"/>
</dbReference>